<keyword evidence="14" id="KW-1185">Reference proteome</keyword>
<dbReference type="GO" id="GO:0005737">
    <property type="term" value="C:cytoplasm"/>
    <property type="evidence" value="ECO:0007669"/>
    <property type="project" value="TreeGrafter"/>
</dbReference>
<evidence type="ECO:0000313" key="15">
    <source>
        <dbReference type="WBParaSite" id="ASIM_0001580301-mRNA-1"/>
    </source>
</evidence>
<evidence type="ECO:0000256" key="10">
    <source>
        <dbReference type="RuleBase" id="RU366018"/>
    </source>
</evidence>
<evidence type="ECO:0000313" key="13">
    <source>
        <dbReference type="EMBL" id="VDK54518.1"/>
    </source>
</evidence>
<dbReference type="GO" id="GO:0071596">
    <property type="term" value="P:ubiquitin-dependent protein catabolic process via the N-end rule pathway"/>
    <property type="evidence" value="ECO:0007669"/>
    <property type="project" value="UniProtKB-UniRule"/>
</dbReference>
<dbReference type="GO" id="GO:0061630">
    <property type="term" value="F:ubiquitin protein ligase activity"/>
    <property type="evidence" value="ECO:0007669"/>
    <property type="project" value="UniProtKB-UniRule"/>
</dbReference>
<comment type="pathway">
    <text evidence="2 10">Protein modification; protein ubiquitination.</text>
</comment>
<evidence type="ECO:0000256" key="9">
    <source>
        <dbReference type="PROSITE-ProRule" id="PRU00508"/>
    </source>
</evidence>
<dbReference type="OrthoDB" id="15304at2759"/>
<comment type="catalytic activity">
    <reaction evidence="1 10">
        <text>S-ubiquitinyl-[E2 ubiquitin-conjugating enzyme]-L-cysteine + [acceptor protein]-L-lysine = [E2 ubiquitin-conjugating enzyme]-L-cysteine + N(6)-ubiquitinyl-[acceptor protein]-L-lysine.</text>
        <dbReference type="EC" id="2.3.2.27"/>
    </reaction>
</comment>
<keyword evidence="3 10" id="KW-0808">Transferase</keyword>
<dbReference type="PROSITE" id="PS51157">
    <property type="entry name" value="ZF_UBR"/>
    <property type="match status" value="1"/>
</dbReference>
<dbReference type="Proteomes" id="UP000267096">
    <property type="component" value="Unassembled WGS sequence"/>
</dbReference>
<reference evidence="13 14" key="2">
    <citation type="submission" date="2018-11" db="EMBL/GenBank/DDBJ databases">
        <authorList>
            <consortium name="Pathogen Informatics"/>
        </authorList>
    </citation>
    <scope>NUCLEOTIDE SEQUENCE [LARGE SCALE GENOMIC DNA]</scope>
</reference>
<dbReference type="Pfam" id="PF02207">
    <property type="entry name" value="zf-UBR"/>
    <property type="match status" value="1"/>
</dbReference>
<feature type="signal peptide" evidence="11">
    <location>
        <begin position="1"/>
        <end position="21"/>
    </location>
</feature>
<dbReference type="EMBL" id="UYRR01032178">
    <property type="protein sequence ID" value="VDK54518.1"/>
    <property type="molecule type" value="Genomic_DNA"/>
</dbReference>
<feature type="zinc finger region" description="UBR-type" evidence="9">
    <location>
        <begin position="190"/>
        <end position="261"/>
    </location>
</feature>
<dbReference type="GO" id="GO:0008270">
    <property type="term" value="F:zinc ion binding"/>
    <property type="evidence" value="ECO:0007669"/>
    <property type="project" value="UniProtKB-UniRule"/>
</dbReference>
<dbReference type="UniPathway" id="UPA00143"/>
<protein>
    <recommendedName>
        <fullName evidence="10">E3 ubiquitin-protein ligase</fullName>
        <ecNumber evidence="10">2.3.2.27</ecNumber>
    </recommendedName>
</protein>
<dbReference type="EC" id="2.3.2.27" evidence="10"/>
<evidence type="ECO:0000256" key="7">
    <source>
        <dbReference type="ARBA" id="ARBA00022833"/>
    </source>
</evidence>
<accession>A0A0M3K4B2</accession>
<evidence type="ECO:0000313" key="14">
    <source>
        <dbReference type="Proteomes" id="UP000267096"/>
    </source>
</evidence>
<keyword evidence="11" id="KW-0732">Signal</keyword>
<dbReference type="GO" id="GO:0000151">
    <property type="term" value="C:ubiquitin ligase complex"/>
    <property type="evidence" value="ECO:0007669"/>
    <property type="project" value="TreeGrafter"/>
</dbReference>
<evidence type="ECO:0000256" key="1">
    <source>
        <dbReference type="ARBA" id="ARBA00000900"/>
    </source>
</evidence>
<keyword evidence="4 10" id="KW-0479">Metal-binding</keyword>
<dbReference type="InterPro" id="IPR039164">
    <property type="entry name" value="UBR1-like"/>
</dbReference>
<evidence type="ECO:0000259" key="12">
    <source>
        <dbReference type="PROSITE" id="PS51157"/>
    </source>
</evidence>
<dbReference type="InterPro" id="IPR003126">
    <property type="entry name" value="Znf_UBR"/>
</dbReference>
<feature type="domain" description="UBR-type" evidence="12">
    <location>
        <begin position="190"/>
        <end position="261"/>
    </location>
</feature>
<dbReference type="PANTHER" id="PTHR21497:SF39">
    <property type="entry name" value="E3 UBIQUITIN-PROTEIN LIGASE UBR3"/>
    <property type="match status" value="1"/>
</dbReference>
<evidence type="ECO:0000256" key="6">
    <source>
        <dbReference type="ARBA" id="ARBA00022786"/>
    </source>
</evidence>
<dbReference type="SMART" id="SM00396">
    <property type="entry name" value="ZnF_UBR1"/>
    <property type="match status" value="1"/>
</dbReference>
<evidence type="ECO:0000256" key="2">
    <source>
        <dbReference type="ARBA" id="ARBA00004906"/>
    </source>
</evidence>
<dbReference type="WBParaSite" id="ASIM_0001580301-mRNA-1">
    <property type="protein sequence ID" value="ASIM_0001580301-mRNA-1"/>
    <property type="gene ID" value="ASIM_0001580301"/>
</dbReference>
<reference evidence="15" key="1">
    <citation type="submission" date="2017-02" db="UniProtKB">
        <authorList>
            <consortium name="WormBaseParasite"/>
        </authorList>
    </citation>
    <scope>IDENTIFICATION</scope>
</reference>
<comment type="similarity">
    <text evidence="8 10">Belongs to the E3 ubiquitin-protein ligase UBR1-like family.</text>
</comment>
<evidence type="ECO:0000256" key="3">
    <source>
        <dbReference type="ARBA" id="ARBA00022679"/>
    </source>
</evidence>
<proteinExistence type="inferred from homology"/>
<feature type="chain" id="PRO_5043121205" description="E3 ubiquitin-protein ligase" evidence="11">
    <location>
        <begin position="22"/>
        <end position="1156"/>
    </location>
</feature>
<dbReference type="Gene3D" id="2.10.110.30">
    <property type="match status" value="1"/>
</dbReference>
<evidence type="ECO:0000256" key="4">
    <source>
        <dbReference type="ARBA" id="ARBA00022723"/>
    </source>
</evidence>
<comment type="function">
    <text evidence="10">Ubiquitin ligase protein which is a component of the N-end rule pathway. Recognizes and binds to proteins bearing specific N-terminal residues that are destabilizing according to the N-end rule, leading to their ubiquitination and subsequent degradation.</text>
</comment>
<organism evidence="15">
    <name type="scientific">Anisakis simplex</name>
    <name type="common">Herring worm</name>
    <dbReference type="NCBI Taxonomy" id="6269"/>
    <lineage>
        <taxon>Eukaryota</taxon>
        <taxon>Metazoa</taxon>
        <taxon>Ecdysozoa</taxon>
        <taxon>Nematoda</taxon>
        <taxon>Chromadorea</taxon>
        <taxon>Rhabditida</taxon>
        <taxon>Spirurina</taxon>
        <taxon>Ascaridomorpha</taxon>
        <taxon>Ascaridoidea</taxon>
        <taxon>Anisakidae</taxon>
        <taxon>Anisakis</taxon>
        <taxon>Anisakis simplex complex</taxon>
    </lineage>
</organism>
<dbReference type="AlphaFoldDB" id="A0A0M3K4B2"/>
<keyword evidence="6 10" id="KW-0833">Ubl conjugation pathway</keyword>
<name>A0A0M3K4B2_ANISI</name>
<evidence type="ECO:0000256" key="11">
    <source>
        <dbReference type="SAM" id="SignalP"/>
    </source>
</evidence>
<evidence type="ECO:0000256" key="8">
    <source>
        <dbReference type="ARBA" id="ARBA00046341"/>
    </source>
</evidence>
<dbReference type="PANTHER" id="PTHR21497">
    <property type="entry name" value="UBIQUITIN LIGASE E3 ALPHA-RELATED"/>
    <property type="match status" value="1"/>
</dbReference>
<keyword evidence="5 10" id="KW-0863">Zinc-finger</keyword>
<dbReference type="GO" id="GO:0016567">
    <property type="term" value="P:protein ubiquitination"/>
    <property type="evidence" value="ECO:0007669"/>
    <property type="project" value="UniProtKB-UniRule"/>
</dbReference>
<dbReference type="FunFam" id="2.10.110.30:FF:000002">
    <property type="entry name" value="Putative e3 ubiquitin-protein ligase ubr3"/>
    <property type="match status" value="1"/>
</dbReference>
<keyword evidence="7 10" id="KW-0862">Zinc</keyword>
<evidence type="ECO:0000256" key="5">
    <source>
        <dbReference type="ARBA" id="ARBA00022771"/>
    </source>
</evidence>
<dbReference type="CDD" id="cd19673">
    <property type="entry name" value="UBR-box_UBR3"/>
    <property type="match status" value="1"/>
</dbReference>
<sequence>MCLLRVLYELFLNMWVNPTSVMPPGDSLNEYGSAHSSDLSSNSDLDTKMEEQDWEPEKYLAEFKPISSTRCRNIWLIHVNPQYRILQILVFSKLKETKIMEEARFFKEMCDELKAAGCPLFGGRYCERLSPENREKAAVLEDRLDALLGFDTASVSSFRTRTRDELRLFIAQGDTLTSFKEKMKQYDFSLKCNAVWSSDAIAYRCNTCAYNPCMSLCADCFQNSNHQGHDFNRFFSQAGGACDCGNSDVLRESGFCARHGPNAIRPPAPSDKIVSLAEFVIPKLFVRLFLYFRGWNRRYEELVEQKKQRSSDVNKETFSCHLIAQAHILIEFLQEIVDCGGPIRDAVADILLNKQLYAELNKRMAKDDLEEKTKRVDVSLDWRTRSLLEEDLKSLKTVEGAPERNYSFECLLDELVFWMIRLIFPQSIINLCLSMLSHAQYRDWFARQFFSLYGCIAEIMVDLAKSEGNATIYAVSSRVIHISVQILSSEAMCNKLDDEISLKYLLISSTRGLLSAGLQRSYLTQAREYFYESTAPSADSTASTFEPFTWIVFSVDLNQPLRKHSYWTLVSDMQNLLGHPSIARKFFRDSASFSCYAKMIALMQGMNVNFRVVCGDHVEYDTAQPYQLSFHLEWEVAAVNMFNTLNALTDEIDCMNLYLLKWKSLMQPYCVSYHIPLHRHIAAGVMHSVEHLLLREPVQGLLAEDEQFLRRIALHPLRIQVCRAETSAGMWARNGNAARNQSFYYAQTNYNTALLDCDIALLRFIASNVHPEWFLNALSASFYLDECFSYSPNVKYTNASIADVKPIVITRKEWVDSLIDGALRLLLELIVIAWNTNGVEEKDVEREIVAALAIGDLTHSKLKSAIPEKGSRAMMSDKAFDSLLQKGVFRLSEQSWYERFEPVFCRMRATTAREFNDALLRSENIERTRLNRSSPGSGQKMYGCGMGGHFWIPYRLISFDGYADTILHLRNVFKLLVSPTFFEILFEVLAMHIDEGQISDSIVQQVVYLLTLSVSYITSPQFKSASDDEQCFWARNETLTTRMGTTRSAYHRVDHNISAASLDKQRTHALSLFTLNVNEGDANKEPRSLLSMLVRIMRLSLSEDSAGGTESGGVDLDRRLSIVLDHLIKKSPGDLTRISGSTVSYVGRFINILYRR</sequence>
<gene>
    <name evidence="13" type="ORF">ASIM_LOCUS15210</name>
</gene>